<organism evidence="2">
    <name type="scientific">bioreactor metagenome</name>
    <dbReference type="NCBI Taxonomy" id="1076179"/>
    <lineage>
        <taxon>unclassified sequences</taxon>
        <taxon>metagenomes</taxon>
        <taxon>ecological metagenomes</taxon>
    </lineage>
</organism>
<dbReference type="EMBL" id="VSSQ01044493">
    <property type="protein sequence ID" value="MPM98319.1"/>
    <property type="molecule type" value="Genomic_DNA"/>
</dbReference>
<evidence type="ECO:0000256" key="1">
    <source>
        <dbReference type="SAM" id="Coils"/>
    </source>
</evidence>
<comment type="caution">
    <text evidence="2">The sequence shown here is derived from an EMBL/GenBank/DDBJ whole genome shotgun (WGS) entry which is preliminary data.</text>
</comment>
<protein>
    <submittedName>
        <fullName evidence="2">Uncharacterized protein</fullName>
    </submittedName>
</protein>
<proteinExistence type="predicted"/>
<reference evidence="2" key="1">
    <citation type="submission" date="2019-08" db="EMBL/GenBank/DDBJ databases">
        <authorList>
            <person name="Kucharzyk K."/>
            <person name="Murdoch R.W."/>
            <person name="Higgins S."/>
            <person name="Loffler F."/>
        </authorList>
    </citation>
    <scope>NUCLEOTIDE SEQUENCE</scope>
</reference>
<feature type="coiled-coil region" evidence="1">
    <location>
        <begin position="61"/>
        <end position="88"/>
    </location>
</feature>
<accession>A0A645EAA3</accession>
<gene>
    <name evidence="2" type="ORF">SDC9_145504</name>
</gene>
<dbReference type="AlphaFoldDB" id="A0A645EAA3"/>
<evidence type="ECO:0000313" key="2">
    <source>
        <dbReference type="EMBL" id="MPM98319.1"/>
    </source>
</evidence>
<keyword evidence="1" id="KW-0175">Coiled coil</keyword>
<name>A0A645EAA3_9ZZZZ</name>
<sequence>MDIIVIMVVGGRQGRSGEDHIHLSSTKLEEAFLEYLEAIKPSPELIKLFRYKVMQKWKYIISQQEKEQERISERLEAIEAEVDKVLDRYDRGDYDEERENDRLKMKLW</sequence>